<dbReference type="AlphaFoldDB" id="M0LAG3"/>
<organism evidence="2 3">
    <name type="scientific">Halobiforma nitratireducens JCM 10879</name>
    <dbReference type="NCBI Taxonomy" id="1227454"/>
    <lineage>
        <taxon>Archaea</taxon>
        <taxon>Methanobacteriati</taxon>
        <taxon>Methanobacteriota</taxon>
        <taxon>Stenosarchaea group</taxon>
        <taxon>Halobacteria</taxon>
        <taxon>Halobacteriales</taxon>
        <taxon>Natrialbaceae</taxon>
        <taxon>Halobiforma</taxon>
    </lineage>
</organism>
<dbReference type="eggNOG" id="arCOG08928">
    <property type="taxonomic scope" value="Archaea"/>
</dbReference>
<sequence>MTEGRIRESNGRQYGRCVRYERSEGEPPSVAAATALAQFHDENVIETSTRLYDYVDPEALDALLATAGDARRDRTASLVQFDVDGTTVRVRPDRVEVAPPVYE</sequence>
<evidence type="ECO:0000313" key="2">
    <source>
        <dbReference type="EMBL" id="EMA30561.1"/>
    </source>
</evidence>
<dbReference type="OrthoDB" id="270808at2157"/>
<evidence type="ECO:0000259" key="1">
    <source>
        <dbReference type="Pfam" id="PF18545"/>
    </source>
</evidence>
<dbReference type="EMBL" id="AOMA01000172">
    <property type="protein sequence ID" value="EMA30561.1"/>
    <property type="molecule type" value="Genomic_DNA"/>
</dbReference>
<accession>M0LAG3</accession>
<dbReference type="InterPro" id="IPR040624">
    <property type="entry name" value="HalOD1"/>
</dbReference>
<dbReference type="RefSeq" id="WP_006674211.1">
    <property type="nucleotide sequence ID" value="NZ_AOMA01000172.1"/>
</dbReference>
<protein>
    <recommendedName>
        <fullName evidence="1">Halobacterial output domain-containing protein</fullName>
    </recommendedName>
</protein>
<keyword evidence="3" id="KW-1185">Reference proteome</keyword>
<dbReference type="Proteomes" id="UP000011607">
    <property type="component" value="Unassembled WGS sequence"/>
</dbReference>
<proteinExistence type="predicted"/>
<gene>
    <name evidence="2" type="ORF">C446_16667</name>
</gene>
<evidence type="ECO:0000313" key="3">
    <source>
        <dbReference type="Proteomes" id="UP000011607"/>
    </source>
</evidence>
<reference evidence="2 3" key="1">
    <citation type="journal article" date="2014" name="PLoS Genet.">
        <title>Phylogenetically driven sequencing of extremely halophilic archaea reveals strategies for static and dynamic osmo-response.</title>
        <authorList>
            <person name="Becker E.A."/>
            <person name="Seitzer P.M."/>
            <person name="Tritt A."/>
            <person name="Larsen D."/>
            <person name="Krusor M."/>
            <person name="Yao A.I."/>
            <person name="Wu D."/>
            <person name="Madern D."/>
            <person name="Eisen J.A."/>
            <person name="Darling A.E."/>
            <person name="Facciotti M.T."/>
        </authorList>
    </citation>
    <scope>NUCLEOTIDE SEQUENCE [LARGE SCALE GENOMIC DNA]</scope>
    <source>
        <strain evidence="2 3">JCM 10879</strain>
    </source>
</reference>
<dbReference type="Pfam" id="PF18545">
    <property type="entry name" value="HalOD1"/>
    <property type="match status" value="1"/>
</dbReference>
<name>M0LAG3_9EURY</name>
<dbReference type="STRING" id="1227454.C446_16667"/>
<feature type="domain" description="Halobacterial output" evidence="1">
    <location>
        <begin position="25"/>
        <end position="99"/>
    </location>
</feature>
<comment type="caution">
    <text evidence="2">The sequence shown here is derived from an EMBL/GenBank/DDBJ whole genome shotgun (WGS) entry which is preliminary data.</text>
</comment>